<dbReference type="Gene3D" id="2.10.260.10">
    <property type="match status" value="1"/>
</dbReference>
<feature type="domain" description="SpoVT-AbrB" evidence="1">
    <location>
        <begin position="4"/>
        <end position="49"/>
    </location>
</feature>
<evidence type="ECO:0000313" key="3">
    <source>
        <dbReference type="Proteomes" id="UP000198744"/>
    </source>
</evidence>
<name>A0A1H8BC65_9BACT</name>
<dbReference type="RefSeq" id="WP_093884922.1">
    <property type="nucleotide sequence ID" value="NZ_FOBS01000049.1"/>
</dbReference>
<evidence type="ECO:0000259" key="1">
    <source>
        <dbReference type="SMART" id="SM00966"/>
    </source>
</evidence>
<proteinExistence type="predicted"/>
<dbReference type="NCBIfam" id="TIGR01439">
    <property type="entry name" value="lp_hng_hel_AbrB"/>
    <property type="match status" value="1"/>
</dbReference>
<dbReference type="SUPFAM" id="SSF89447">
    <property type="entry name" value="AbrB/MazE/MraZ-like"/>
    <property type="match status" value="1"/>
</dbReference>
<gene>
    <name evidence="2" type="ORF">SAMN04489760_14917</name>
</gene>
<dbReference type="EMBL" id="FOBS01000049">
    <property type="protein sequence ID" value="SEM80029.1"/>
    <property type="molecule type" value="Genomic_DNA"/>
</dbReference>
<organism evidence="2 3">
    <name type="scientific">Syntrophus gentianae</name>
    <dbReference type="NCBI Taxonomy" id="43775"/>
    <lineage>
        <taxon>Bacteria</taxon>
        <taxon>Pseudomonadati</taxon>
        <taxon>Thermodesulfobacteriota</taxon>
        <taxon>Syntrophia</taxon>
        <taxon>Syntrophales</taxon>
        <taxon>Syntrophaceae</taxon>
        <taxon>Syntrophus</taxon>
    </lineage>
</organism>
<dbReference type="GO" id="GO:0003677">
    <property type="term" value="F:DNA binding"/>
    <property type="evidence" value="ECO:0007669"/>
    <property type="project" value="InterPro"/>
</dbReference>
<dbReference type="Proteomes" id="UP000198744">
    <property type="component" value="Unassembled WGS sequence"/>
</dbReference>
<keyword evidence="3" id="KW-1185">Reference proteome</keyword>
<dbReference type="OrthoDB" id="199763at2"/>
<accession>A0A1H8BC65</accession>
<dbReference type="Pfam" id="PF04014">
    <property type="entry name" value="MazE_antitoxin"/>
    <property type="match status" value="1"/>
</dbReference>
<protein>
    <submittedName>
        <fullName evidence="2">Looped-hinge helix DNA binding domain-containing protein, AbrB family</fullName>
    </submittedName>
</protein>
<dbReference type="InterPro" id="IPR007159">
    <property type="entry name" value="SpoVT-AbrB_dom"/>
</dbReference>
<dbReference type="AlphaFoldDB" id="A0A1H8BC65"/>
<dbReference type="InterPro" id="IPR037914">
    <property type="entry name" value="SpoVT-AbrB_sf"/>
</dbReference>
<dbReference type="STRING" id="43775.SAMN04489760_14917"/>
<reference evidence="2 3" key="1">
    <citation type="submission" date="2016-10" db="EMBL/GenBank/DDBJ databases">
        <authorList>
            <person name="de Groot N.N."/>
        </authorList>
    </citation>
    <scope>NUCLEOTIDE SEQUENCE [LARGE SCALE GENOMIC DNA]</scope>
    <source>
        <strain evidence="2 3">DSM 8423</strain>
    </source>
</reference>
<dbReference type="SMART" id="SM00966">
    <property type="entry name" value="SpoVT_AbrB"/>
    <property type="match status" value="1"/>
</dbReference>
<sequence length="91" mass="10483">MPLVKVKKYCQITLPSLIRKKYNIAEGDYLEIEDKDGVMVLKPVKVVHREQAYFYTKEWQQDEAEADKDIAAGKLIGPFDTIEDFAKAMES</sequence>
<evidence type="ECO:0000313" key="2">
    <source>
        <dbReference type="EMBL" id="SEM80029.1"/>
    </source>
</evidence>